<reference evidence="2 3" key="3">
    <citation type="submission" date="2019-11" db="EMBL/GenBank/DDBJ databases">
        <title>Type strains purchased from KCTC, JCM and DSMZ.</title>
        <authorList>
            <person name="Lu H."/>
        </authorList>
    </citation>
    <scope>NUCLEOTIDE SEQUENCE [LARGE SCALE GENOMIC DNA]</scope>
    <source>
        <strain evidence="2 3">KCTC 52429</strain>
    </source>
</reference>
<dbReference type="RefSeq" id="WP_155473590.1">
    <property type="nucleotide sequence ID" value="NZ_BMKG01000053.1"/>
</dbReference>
<evidence type="ECO:0000313" key="2">
    <source>
        <dbReference type="EMBL" id="MTV56370.1"/>
    </source>
</evidence>
<keyword evidence="4" id="KW-1185">Reference proteome</keyword>
<reference evidence="1" key="1">
    <citation type="journal article" date="2014" name="Int. J. Syst. Evol. Microbiol.">
        <title>Complete genome of a new Firmicutes species belonging to the dominant human colonic microbiota ('Ruminococcus bicirculans') reveals two chromosomes and a selective capacity to utilize plant glucans.</title>
        <authorList>
            <consortium name="NISC Comparative Sequencing Program"/>
            <person name="Wegmann U."/>
            <person name="Louis P."/>
            <person name="Goesmann A."/>
            <person name="Henrissat B."/>
            <person name="Duncan S.H."/>
            <person name="Flint H.J."/>
        </authorList>
    </citation>
    <scope>NUCLEOTIDE SEQUENCE</scope>
    <source>
        <strain evidence="1">CGMCC 1.15931</strain>
    </source>
</reference>
<gene>
    <name evidence="1" type="ORF">GCM10011572_53530</name>
    <name evidence="2" type="ORF">GM672_26970</name>
</gene>
<name>A0A6I3T3Y6_9BURK</name>
<evidence type="ECO:0000313" key="4">
    <source>
        <dbReference type="Proteomes" id="UP000622638"/>
    </source>
</evidence>
<dbReference type="Proteomes" id="UP000622638">
    <property type="component" value="Unassembled WGS sequence"/>
</dbReference>
<proteinExistence type="predicted"/>
<dbReference type="AlphaFoldDB" id="A0A6I3T3Y6"/>
<sequence length="109" mass="11832">MGTIVHNAIVVTSNEGTRISAAAAMARSLGLQVLGPSEAAGHSYQSILVCPDGSKERHERSDLADTKRDTFRSWLASDGDELDWVEVRFGPDTEGAYVLHDAKGRFDNE</sequence>
<comment type="caution">
    <text evidence="2">The sequence shown here is derived from an EMBL/GenBank/DDBJ whole genome shotgun (WGS) entry which is preliminary data.</text>
</comment>
<reference evidence="4" key="2">
    <citation type="journal article" date="2019" name="Int. J. Syst. Evol. Microbiol.">
        <title>The Global Catalogue of Microorganisms (GCM) 10K type strain sequencing project: providing services to taxonomists for standard genome sequencing and annotation.</title>
        <authorList>
            <consortium name="The Broad Institute Genomics Platform"/>
            <consortium name="The Broad Institute Genome Sequencing Center for Infectious Disease"/>
            <person name="Wu L."/>
            <person name="Ma J."/>
        </authorList>
    </citation>
    <scope>NUCLEOTIDE SEQUENCE [LARGE SCALE GENOMIC DNA]</scope>
    <source>
        <strain evidence="4">CGMCC 1.15931</strain>
    </source>
</reference>
<evidence type="ECO:0000313" key="1">
    <source>
        <dbReference type="EMBL" id="GGC25420.1"/>
    </source>
</evidence>
<accession>A0A6I3T3Y6</accession>
<evidence type="ECO:0000313" key="3">
    <source>
        <dbReference type="Proteomes" id="UP000430634"/>
    </source>
</evidence>
<organism evidence="2 3">
    <name type="scientific">Pseudoduganella buxea</name>
    <dbReference type="NCBI Taxonomy" id="1949069"/>
    <lineage>
        <taxon>Bacteria</taxon>
        <taxon>Pseudomonadati</taxon>
        <taxon>Pseudomonadota</taxon>
        <taxon>Betaproteobacteria</taxon>
        <taxon>Burkholderiales</taxon>
        <taxon>Oxalobacteraceae</taxon>
        <taxon>Telluria group</taxon>
        <taxon>Pseudoduganella</taxon>
    </lineage>
</organism>
<dbReference type="EMBL" id="WNKZ01000166">
    <property type="protein sequence ID" value="MTV56370.1"/>
    <property type="molecule type" value="Genomic_DNA"/>
</dbReference>
<reference evidence="1" key="4">
    <citation type="submission" date="2024-05" db="EMBL/GenBank/DDBJ databases">
        <authorList>
            <person name="Sun Q."/>
            <person name="Zhou Y."/>
        </authorList>
    </citation>
    <scope>NUCLEOTIDE SEQUENCE</scope>
    <source>
        <strain evidence="1">CGMCC 1.15931</strain>
    </source>
</reference>
<dbReference type="Proteomes" id="UP000430634">
    <property type="component" value="Unassembled WGS sequence"/>
</dbReference>
<protein>
    <submittedName>
        <fullName evidence="2">Uncharacterized protein</fullName>
    </submittedName>
</protein>
<dbReference type="EMBL" id="BMKG01000053">
    <property type="protein sequence ID" value="GGC25420.1"/>
    <property type="molecule type" value="Genomic_DNA"/>
</dbReference>